<reference evidence="2 3" key="1">
    <citation type="submission" date="2019-04" db="EMBL/GenBank/DDBJ databases">
        <title>Phreatobacter aquaticus sp. nov.</title>
        <authorList>
            <person name="Choi A."/>
        </authorList>
    </citation>
    <scope>NUCLEOTIDE SEQUENCE [LARGE SCALE GENOMIC DNA]</scope>
    <source>
        <strain evidence="2 3">KCTC 52518</strain>
    </source>
</reference>
<dbReference type="Proteomes" id="UP000298781">
    <property type="component" value="Chromosome"/>
</dbReference>
<feature type="transmembrane region" description="Helical" evidence="1">
    <location>
        <begin position="12"/>
        <end position="31"/>
    </location>
</feature>
<keyword evidence="1" id="KW-0812">Transmembrane</keyword>
<accession>A0A4D7B847</accession>
<protein>
    <recommendedName>
        <fullName evidence="4">Glycosyltransferase RgtA/B/C/D-like domain-containing protein</fullName>
    </recommendedName>
</protein>
<evidence type="ECO:0000313" key="2">
    <source>
        <dbReference type="EMBL" id="QCI64292.1"/>
    </source>
</evidence>
<keyword evidence="1" id="KW-0472">Membrane</keyword>
<dbReference type="RefSeq" id="WP_136959746.1">
    <property type="nucleotide sequence ID" value="NZ_CP039690.1"/>
</dbReference>
<dbReference type="KEGG" id="pstg:E8M01_08580"/>
<feature type="transmembrane region" description="Helical" evidence="1">
    <location>
        <begin position="298"/>
        <end position="322"/>
    </location>
</feature>
<feature type="transmembrane region" description="Helical" evidence="1">
    <location>
        <begin position="132"/>
        <end position="151"/>
    </location>
</feature>
<feature type="transmembrane region" description="Helical" evidence="1">
    <location>
        <begin position="74"/>
        <end position="95"/>
    </location>
</feature>
<feature type="transmembrane region" description="Helical" evidence="1">
    <location>
        <begin position="328"/>
        <end position="351"/>
    </location>
</feature>
<sequence length="383" mass="42018">MTAIDSRSADLVSVYRMIVLINLLAFAVVVAHRCVTPLPDSEYVHRLVTYEQGLIRRGLIGEIYSWFTHLVSPWAVRIEGFLAIAVAGTLFAAIFVRTYRLKFPEALVLGCFLFGSPLLFKNFVGNLGKFDVLGAIVAMLAVLLPLTRWTYVAIGALSALLLFIHHVHATIYIPTIYGILLVRALGRHGRFRPVDLAMIAGSLALLAGLFGYLLACTAAKIPAETFLDSLRDRAMQPVPDRQAFMWYSSIDEEIRISLGMFPEHLKRLPIYAAIVLIHVPVIAFFARRIASLRTTQPLAYRSYLAVAAIVLGGFLVTNIITFDYARHLGNLALCFILLSQAQIVATSGQVTAADDLDPGNKKVIAAAVIAAALPWVGVVYPLI</sequence>
<keyword evidence="3" id="KW-1185">Reference proteome</keyword>
<gene>
    <name evidence="2" type="ORF">E8M01_08580</name>
</gene>
<dbReference type="EMBL" id="CP039690">
    <property type="protein sequence ID" value="QCI64292.1"/>
    <property type="molecule type" value="Genomic_DNA"/>
</dbReference>
<evidence type="ECO:0000313" key="3">
    <source>
        <dbReference type="Proteomes" id="UP000298781"/>
    </source>
</evidence>
<feature type="transmembrane region" description="Helical" evidence="1">
    <location>
        <begin position="101"/>
        <end position="120"/>
    </location>
</feature>
<feature type="transmembrane region" description="Helical" evidence="1">
    <location>
        <begin position="157"/>
        <end position="182"/>
    </location>
</feature>
<feature type="transmembrane region" description="Helical" evidence="1">
    <location>
        <begin position="268"/>
        <end position="286"/>
    </location>
</feature>
<keyword evidence="1" id="KW-1133">Transmembrane helix</keyword>
<organism evidence="2 3">
    <name type="scientific">Phreatobacter stygius</name>
    <dbReference type="NCBI Taxonomy" id="1940610"/>
    <lineage>
        <taxon>Bacteria</taxon>
        <taxon>Pseudomonadati</taxon>
        <taxon>Pseudomonadota</taxon>
        <taxon>Alphaproteobacteria</taxon>
        <taxon>Hyphomicrobiales</taxon>
        <taxon>Phreatobacteraceae</taxon>
        <taxon>Phreatobacter</taxon>
    </lineage>
</organism>
<evidence type="ECO:0000256" key="1">
    <source>
        <dbReference type="SAM" id="Phobius"/>
    </source>
</evidence>
<feature type="transmembrane region" description="Helical" evidence="1">
    <location>
        <begin position="363"/>
        <end position="382"/>
    </location>
</feature>
<dbReference type="AlphaFoldDB" id="A0A4D7B847"/>
<proteinExistence type="predicted"/>
<feature type="transmembrane region" description="Helical" evidence="1">
    <location>
        <begin position="194"/>
        <end position="215"/>
    </location>
</feature>
<name>A0A4D7B847_9HYPH</name>
<dbReference type="OrthoDB" id="8477953at2"/>
<evidence type="ECO:0008006" key="4">
    <source>
        <dbReference type="Google" id="ProtNLM"/>
    </source>
</evidence>